<feature type="domain" description="J" evidence="9">
    <location>
        <begin position="200"/>
        <end position="264"/>
    </location>
</feature>
<dbReference type="CDD" id="cd06257">
    <property type="entry name" value="DnaJ"/>
    <property type="match status" value="1"/>
</dbReference>
<evidence type="ECO:0000256" key="1">
    <source>
        <dbReference type="ARBA" id="ARBA00022475"/>
    </source>
</evidence>
<dbReference type="HAMAP" id="MF_01153">
    <property type="entry name" value="DjlA"/>
    <property type="match status" value="1"/>
</dbReference>
<evidence type="ECO:0000259" key="9">
    <source>
        <dbReference type="PROSITE" id="PS50076"/>
    </source>
</evidence>
<comment type="subcellular location">
    <subcellularLocation>
        <location evidence="7">Cell inner membrane</location>
        <topology evidence="7">Single-pass type III membrane protein</topology>
    </subcellularLocation>
</comment>
<reference evidence="10 11" key="1">
    <citation type="journal article" date="2009" name="PLoS ONE">
        <title>The complete genome of Teredinibacter turnerae T7901: an intracellular endosymbiont of marine wood-boring bivalves (shipworms).</title>
        <authorList>
            <person name="Yang J.C."/>
            <person name="Madupu R."/>
            <person name="Durkin A.S."/>
            <person name="Ekborg N.A."/>
            <person name="Pedamallu C.S."/>
            <person name="Hostetler J.B."/>
            <person name="Radune D."/>
            <person name="Toms B.S."/>
            <person name="Henrissat B."/>
            <person name="Coutinho P.M."/>
            <person name="Schwarz S."/>
            <person name="Field L."/>
            <person name="Trindade-Silva A.E."/>
            <person name="Soares C.A.G."/>
            <person name="Elshahawi S."/>
            <person name="Hanora A."/>
            <person name="Schmidt E.W."/>
            <person name="Haygood M.G."/>
            <person name="Posfai J."/>
            <person name="Benner J."/>
            <person name="Madinger C."/>
            <person name="Nove J."/>
            <person name="Anton B."/>
            <person name="Chaudhary K."/>
            <person name="Foster J."/>
            <person name="Holman A."/>
            <person name="Kumar S."/>
            <person name="Lessard P.A."/>
            <person name="Luyten Y.A."/>
            <person name="Slatko B."/>
            <person name="Wood N."/>
            <person name="Wu B."/>
            <person name="Teplitski M."/>
            <person name="Mougous J.D."/>
            <person name="Ward N."/>
            <person name="Eisen J.A."/>
            <person name="Badger J.H."/>
            <person name="Distel D.L."/>
        </authorList>
    </citation>
    <scope>NUCLEOTIDE SEQUENCE [LARGE SCALE GENOMIC DNA]</scope>
    <source>
        <strain evidence="11">ATCC 39867 / T7901</strain>
    </source>
</reference>
<feature type="topological domain" description="Cytoplasmic" evidence="7">
    <location>
        <begin position="29"/>
        <end position="265"/>
    </location>
</feature>
<feature type="topological domain" description="Periplasmic" evidence="7">
    <location>
        <begin position="1"/>
        <end position="4"/>
    </location>
</feature>
<dbReference type="AlphaFoldDB" id="C5BI20"/>
<dbReference type="Pfam" id="PF05099">
    <property type="entry name" value="TerB"/>
    <property type="match status" value="1"/>
</dbReference>
<dbReference type="InterPro" id="IPR007791">
    <property type="entry name" value="DjlA_N"/>
</dbReference>
<dbReference type="OrthoDB" id="9782583at2"/>
<dbReference type="Gene3D" id="1.10.287.110">
    <property type="entry name" value="DnaJ domain"/>
    <property type="match status" value="1"/>
</dbReference>
<dbReference type="InterPro" id="IPR001623">
    <property type="entry name" value="DnaJ_domain"/>
</dbReference>
<dbReference type="InterPro" id="IPR023749">
    <property type="entry name" value="DjlA"/>
</dbReference>
<keyword evidence="5 7" id="KW-0472">Membrane</keyword>
<evidence type="ECO:0000313" key="11">
    <source>
        <dbReference type="Proteomes" id="UP000009080"/>
    </source>
</evidence>
<dbReference type="SMART" id="SM00271">
    <property type="entry name" value="DnaJ"/>
    <property type="match status" value="1"/>
</dbReference>
<dbReference type="InterPro" id="IPR036869">
    <property type="entry name" value="J_dom_sf"/>
</dbReference>
<dbReference type="Gene3D" id="1.10.3680.10">
    <property type="entry name" value="TerB-like"/>
    <property type="match status" value="1"/>
</dbReference>
<dbReference type="KEGG" id="ttu:TERTU_1913"/>
<feature type="transmembrane region" description="Helical" evidence="8">
    <location>
        <begin position="6"/>
        <end position="30"/>
    </location>
</feature>
<dbReference type="STRING" id="377629.TERTU_1913"/>
<evidence type="ECO:0000256" key="6">
    <source>
        <dbReference type="ARBA" id="ARBA00023186"/>
    </source>
</evidence>
<dbReference type="GO" id="GO:0051087">
    <property type="term" value="F:protein-folding chaperone binding"/>
    <property type="evidence" value="ECO:0007669"/>
    <property type="project" value="InterPro"/>
</dbReference>
<keyword evidence="11" id="KW-1185">Reference proteome</keyword>
<evidence type="ECO:0000256" key="8">
    <source>
        <dbReference type="SAM" id="Phobius"/>
    </source>
</evidence>
<keyword evidence="6 7" id="KW-0143">Chaperone</keyword>
<dbReference type="RefSeq" id="WP_015818419.1">
    <property type="nucleotide sequence ID" value="NC_012997.1"/>
</dbReference>
<dbReference type="PANTHER" id="PTHR24074">
    <property type="entry name" value="CO-CHAPERONE PROTEIN DJLA"/>
    <property type="match status" value="1"/>
</dbReference>
<comment type="domain">
    <text evidence="7">The transmembrane domain is a dimerization domain.</text>
</comment>
<dbReference type="NCBIfam" id="NF006948">
    <property type="entry name" value="PRK09430.1"/>
    <property type="match status" value="1"/>
</dbReference>
<protein>
    <recommendedName>
        <fullName evidence="7">Co-chaperone protein DjlA</fullName>
    </recommendedName>
</protein>
<keyword evidence="3 7" id="KW-0812">Transmembrane</keyword>
<keyword evidence="1 7" id="KW-1003">Cell membrane</keyword>
<dbReference type="InterPro" id="IPR050817">
    <property type="entry name" value="DjlA_DnaK_co-chaperone"/>
</dbReference>
<evidence type="ECO:0000256" key="4">
    <source>
        <dbReference type="ARBA" id="ARBA00022989"/>
    </source>
</evidence>
<keyword evidence="2 7" id="KW-0997">Cell inner membrane</keyword>
<dbReference type="SUPFAM" id="SSF46565">
    <property type="entry name" value="Chaperone J-domain"/>
    <property type="match status" value="1"/>
</dbReference>
<dbReference type="PRINTS" id="PR00625">
    <property type="entry name" value="JDOMAIN"/>
</dbReference>
<name>C5BI20_TERTT</name>
<comment type="function">
    <text evidence="7">Regulatory DnaK co-chaperone. Direct interaction between DnaK and DjlA is needed for the induction of the wcaABCDE operon, involved in the synthesis of a colanic acid polysaccharide capsule, possibly through activation of the RcsB/RcsC phosphotransfer signaling pathway. The colanic acid capsule may help the bacterium survive conditions outside the host.</text>
</comment>
<evidence type="ECO:0000256" key="7">
    <source>
        <dbReference type="HAMAP-Rule" id="MF_01153"/>
    </source>
</evidence>
<evidence type="ECO:0000256" key="2">
    <source>
        <dbReference type="ARBA" id="ARBA00022519"/>
    </source>
</evidence>
<dbReference type="InterPro" id="IPR029024">
    <property type="entry name" value="TerB-like"/>
</dbReference>
<dbReference type="PROSITE" id="PS50076">
    <property type="entry name" value="DNAJ_2"/>
    <property type="match status" value="1"/>
</dbReference>
<dbReference type="EMBL" id="CP001614">
    <property type="protein sequence ID" value="ACR12307.1"/>
    <property type="molecule type" value="Genomic_DNA"/>
</dbReference>
<keyword evidence="4 7" id="KW-1133">Transmembrane helix</keyword>
<dbReference type="eggNOG" id="COG1076">
    <property type="taxonomic scope" value="Bacteria"/>
</dbReference>
<dbReference type="Pfam" id="PF00226">
    <property type="entry name" value="DnaJ"/>
    <property type="match status" value="1"/>
</dbReference>
<dbReference type="Proteomes" id="UP000009080">
    <property type="component" value="Chromosome"/>
</dbReference>
<evidence type="ECO:0000313" key="10">
    <source>
        <dbReference type="EMBL" id="ACR12307.1"/>
    </source>
</evidence>
<sequence>MLGKIIAGLIGFLTLGPFGAILGVLIGHFFDHGRQQFARRFDPEQRAKVETAFFNAVFPLLGHLAKADGRVSEEEVSGTEQLMAKMGLGVEARKKAIALFQQGAQSDFNPHALLDDFNLVCGKYPDLKQMILVYLISLAYADNHLHEQEEKVLADIASTLGYSSFAFNHLLGMVKAQAHFYRNQQGRQSPPQPREDELILAYRALGVDASISDAQLKSAYRKLMSEYHPDKLAGRGVPEDMLKVATERAQEIQAAYDLIKKHRRG</sequence>
<dbReference type="CDD" id="cd07316">
    <property type="entry name" value="terB_like_DjlA"/>
    <property type="match status" value="1"/>
</dbReference>
<dbReference type="HOGENOM" id="CLU_066221_1_0_6"/>
<dbReference type="GO" id="GO:0005886">
    <property type="term" value="C:plasma membrane"/>
    <property type="evidence" value="ECO:0007669"/>
    <property type="project" value="UniProtKB-SubCell"/>
</dbReference>
<evidence type="ECO:0000256" key="3">
    <source>
        <dbReference type="ARBA" id="ARBA00022692"/>
    </source>
</evidence>
<gene>
    <name evidence="7 10" type="primary">djlA</name>
    <name evidence="10" type="ordered locus">TERTU_1913</name>
</gene>
<accession>C5BI20</accession>
<evidence type="ECO:0000256" key="5">
    <source>
        <dbReference type="ARBA" id="ARBA00023136"/>
    </source>
</evidence>
<organism evidence="10 11">
    <name type="scientific">Teredinibacter turnerae (strain ATCC 39867 / T7901)</name>
    <dbReference type="NCBI Taxonomy" id="377629"/>
    <lineage>
        <taxon>Bacteria</taxon>
        <taxon>Pseudomonadati</taxon>
        <taxon>Pseudomonadota</taxon>
        <taxon>Gammaproteobacteria</taxon>
        <taxon>Cellvibrionales</taxon>
        <taxon>Cellvibrionaceae</taxon>
        <taxon>Teredinibacter</taxon>
    </lineage>
</organism>
<comment type="subunit">
    <text evidence="7">Homodimer.</text>
</comment>
<proteinExistence type="inferred from homology"/>